<dbReference type="InterPro" id="IPR000462">
    <property type="entry name" value="CDP-OH_P_trans"/>
</dbReference>
<dbReference type="GO" id="GO:0016020">
    <property type="term" value="C:membrane"/>
    <property type="evidence" value="ECO:0007669"/>
    <property type="project" value="InterPro"/>
</dbReference>
<dbReference type="Pfam" id="PF01066">
    <property type="entry name" value="CDP-OH_P_transf"/>
    <property type="match status" value="1"/>
</dbReference>
<dbReference type="Gene3D" id="1.20.120.1760">
    <property type="match status" value="1"/>
</dbReference>
<keyword evidence="3" id="KW-0812">Transmembrane</keyword>
<proteinExistence type="inferred from homology"/>
<accession>A0A2D0N198</accession>
<dbReference type="RefSeq" id="WP_099154303.1">
    <property type="nucleotide sequence ID" value="NZ_PDUD01000042.1"/>
</dbReference>
<keyword evidence="3" id="KW-1133">Transmembrane helix</keyword>
<reference evidence="4 5" key="1">
    <citation type="submission" date="2017-10" db="EMBL/GenBank/DDBJ databases">
        <title>The draft genome sequence of Lewinella nigricans NBRC 102662.</title>
        <authorList>
            <person name="Wang K."/>
        </authorList>
    </citation>
    <scope>NUCLEOTIDE SEQUENCE [LARGE SCALE GENOMIC DNA]</scope>
    <source>
        <strain evidence="4 5">NBRC 102662</strain>
    </source>
</reference>
<protein>
    <submittedName>
        <fullName evidence="4">CDP-diacylglycerol--serine O-phosphatidyltransferase</fullName>
    </submittedName>
</protein>
<evidence type="ECO:0000313" key="5">
    <source>
        <dbReference type="Proteomes" id="UP000223913"/>
    </source>
</evidence>
<evidence type="ECO:0000313" key="4">
    <source>
        <dbReference type="EMBL" id="PHN02275.1"/>
    </source>
</evidence>
<dbReference type="GO" id="GO:0016780">
    <property type="term" value="F:phosphotransferase activity, for other substituted phosphate groups"/>
    <property type="evidence" value="ECO:0007669"/>
    <property type="project" value="InterPro"/>
</dbReference>
<dbReference type="OrthoDB" id="9777147at2"/>
<feature type="transmembrane region" description="Helical" evidence="3">
    <location>
        <begin position="32"/>
        <end position="53"/>
    </location>
</feature>
<keyword evidence="5" id="KW-1185">Reference proteome</keyword>
<comment type="similarity">
    <text evidence="2">Belongs to the CDP-alcohol phosphatidyltransferase class-I family.</text>
</comment>
<organism evidence="4 5">
    <name type="scientific">Flavilitoribacter nigricans (strain ATCC 23147 / DSM 23189 / NBRC 102662 / NCIMB 1420 / SS-2)</name>
    <name type="common">Lewinella nigricans</name>
    <dbReference type="NCBI Taxonomy" id="1122177"/>
    <lineage>
        <taxon>Bacteria</taxon>
        <taxon>Pseudomonadati</taxon>
        <taxon>Bacteroidota</taxon>
        <taxon>Saprospiria</taxon>
        <taxon>Saprospirales</taxon>
        <taxon>Lewinellaceae</taxon>
        <taxon>Flavilitoribacter</taxon>
    </lineage>
</organism>
<feature type="transmembrane region" description="Helical" evidence="3">
    <location>
        <begin position="198"/>
        <end position="226"/>
    </location>
</feature>
<dbReference type="PROSITE" id="PS00379">
    <property type="entry name" value="CDP_ALCOHOL_P_TRANSF"/>
    <property type="match status" value="1"/>
</dbReference>
<keyword evidence="3" id="KW-0472">Membrane</keyword>
<dbReference type="EMBL" id="PDUD01000042">
    <property type="protein sequence ID" value="PHN02275.1"/>
    <property type="molecule type" value="Genomic_DNA"/>
</dbReference>
<feature type="transmembrane region" description="Helical" evidence="3">
    <location>
        <begin position="128"/>
        <end position="147"/>
    </location>
</feature>
<feature type="transmembrane region" description="Helical" evidence="3">
    <location>
        <begin position="65"/>
        <end position="85"/>
    </location>
</feature>
<dbReference type="Proteomes" id="UP000223913">
    <property type="component" value="Unassembled WGS sequence"/>
</dbReference>
<feature type="transmembrane region" description="Helical" evidence="3">
    <location>
        <begin position="159"/>
        <end position="177"/>
    </location>
</feature>
<dbReference type="InterPro" id="IPR048254">
    <property type="entry name" value="CDP_ALCOHOL_P_TRANSF_CS"/>
</dbReference>
<keyword evidence="1 2" id="KW-0808">Transferase</keyword>
<dbReference type="GO" id="GO:0008654">
    <property type="term" value="P:phospholipid biosynthetic process"/>
    <property type="evidence" value="ECO:0007669"/>
    <property type="project" value="InterPro"/>
</dbReference>
<name>A0A2D0N198_FLAN2</name>
<dbReference type="PROSITE" id="PS51257">
    <property type="entry name" value="PROKAR_LIPOPROTEIN"/>
    <property type="match status" value="1"/>
</dbReference>
<feature type="transmembrane region" description="Helical" evidence="3">
    <location>
        <begin position="7"/>
        <end position="26"/>
    </location>
</feature>
<dbReference type="AlphaFoldDB" id="A0A2D0N198"/>
<gene>
    <name evidence="4" type="ORF">CRP01_32775</name>
</gene>
<comment type="caution">
    <text evidence="4">The sequence shown here is derived from an EMBL/GenBank/DDBJ whole genome shotgun (WGS) entry which is preliminary data.</text>
</comment>
<evidence type="ECO:0000256" key="3">
    <source>
        <dbReference type="SAM" id="Phobius"/>
    </source>
</evidence>
<evidence type="ECO:0000256" key="1">
    <source>
        <dbReference type="ARBA" id="ARBA00022679"/>
    </source>
</evidence>
<evidence type="ECO:0000256" key="2">
    <source>
        <dbReference type="RuleBase" id="RU003750"/>
    </source>
</evidence>
<sequence>MKQYIPNTVTLLNLFCGCCATVAILYDQVELCLVLLAGGIIADYLDGAVARMLDVKSMLGKELDSLADMVTFGLLPGAILYYLLNQNDGGDPGRLELVWKYSPAFIISLFSALRLAKFNIDTRQTDHFLGLPTPSSTIFVAGILAIFHYNSFGLADFIIQPWLIFTLAIILSWLLVSDVPMFNLKLSSFRWAGNEIKFIFVGIAIVLLVVLGVAGPATVILLYILFNLSRHFLAPGNQ</sequence>
<dbReference type="InterPro" id="IPR043130">
    <property type="entry name" value="CDP-OH_PTrfase_TM_dom"/>
</dbReference>